<evidence type="ECO:0000313" key="4">
    <source>
        <dbReference type="EMBL" id="KAJ8430344.1"/>
    </source>
</evidence>
<dbReference type="EMBL" id="JAKOGI010000806">
    <property type="protein sequence ID" value="KAJ8430344.1"/>
    <property type="molecule type" value="Genomic_DNA"/>
</dbReference>
<dbReference type="InterPro" id="IPR044861">
    <property type="entry name" value="IPNS-like_FE2OG_OXY"/>
</dbReference>
<accession>A0A9Q1JST5</accession>
<dbReference type="EMBL" id="JAKOGI010000366">
    <property type="protein sequence ID" value="KAJ8436085.1"/>
    <property type="molecule type" value="Genomic_DNA"/>
</dbReference>
<evidence type="ECO:0000259" key="3">
    <source>
        <dbReference type="PROSITE" id="PS51471"/>
    </source>
</evidence>
<name>A0A9Q1JST5_9CARY</name>
<dbReference type="Proteomes" id="UP001153076">
    <property type="component" value="Unassembled WGS sequence"/>
</dbReference>
<dbReference type="Pfam" id="PF03171">
    <property type="entry name" value="2OG-FeII_Oxy"/>
    <property type="match status" value="1"/>
</dbReference>
<gene>
    <name evidence="4" type="ORF">Cgig2_008437</name>
    <name evidence="5" type="ORF">Cgig2_011907</name>
</gene>
<dbReference type="PROSITE" id="PS51471">
    <property type="entry name" value="FE2OG_OXY"/>
    <property type="match status" value="1"/>
</dbReference>
<proteinExistence type="predicted"/>
<dbReference type="InterPro" id="IPR050295">
    <property type="entry name" value="Plant_2OG-oxidoreductases"/>
</dbReference>
<comment type="caution">
    <text evidence="4">The sequence shown here is derived from an EMBL/GenBank/DDBJ whole genome shotgun (WGS) entry which is preliminary data.</text>
</comment>
<evidence type="ECO:0000313" key="6">
    <source>
        <dbReference type="Proteomes" id="UP001153076"/>
    </source>
</evidence>
<sequence>MDNYSAEVANLAMKILDCMAKALNVDTDVLRGVFGEGRQSFRMNYYPPCPQPDNVIGLTPHSDSVALTILLQLNDMEGLQIKKDGKWVSVKPVPHAFVVNIGDILEIVTNGIYKSILHRAVVNATKERLSVAAFHSPASDREIGPIPNLITVDTPARFKRISMIDYIQGLFARELDGKSYLDTMRITENDEEKKSNEP</sequence>
<dbReference type="PANTHER" id="PTHR47991">
    <property type="entry name" value="OXOGLUTARATE/IRON-DEPENDENT DIOXYGENASE"/>
    <property type="match status" value="1"/>
</dbReference>
<dbReference type="OrthoDB" id="288590at2759"/>
<dbReference type="SUPFAM" id="SSF51197">
    <property type="entry name" value="Clavaminate synthase-like"/>
    <property type="match status" value="1"/>
</dbReference>
<keyword evidence="6" id="KW-1185">Reference proteome</keyword>
<keyword evidence="2" id="KW-0408">Iron</keyword>
<organism evidence="4 6">
    <name type="scientific">Carnegiea gigantea</name>
    <dbReference type="NCBI Taxonomy" id="171969"/>
    <lineage>
        <taxon>Eukaryota</taxon>
        <taxon>Viridiplantae</taxon>
        <taxon>Streptophyta</taxon>
        <taxon>Embryophyta</taxon>
        <taxon>Tracheophyta</taxon>
        <taxon>Spermatophyta</taxon>
        <taxon>Magnoliopsida</taxon>
        <taxon>eudicotyledons</taxon>
        <taxon>Gunneridae</taxon>
        <taxon>Pentapetalae</taxon>
        <taxon>Caryophyllales</taxon>
        <taxon>Cactineae</taxon>
        <taxon>Cactaceae</taxon>
        <taxon>Cactoideae</taxon>
        <taxon>Echinocereeae</taxon>
        <taxon>Carnegiea</taxon>
    </lineage>
</organism>
<evidence type="ECO:0000256" key="2">
    <source>
        <dbReference type="ARBA" id="ARBA00023004"/>
    </source>
</evidence>
<protein>
    <recommendedName>
        <fullName evidence="3">Fe2OG dioxygenase domain-containing protein</fullName>
    </recommendedName>
</protein>
<feature type="domain" description="Fe2OG dioxygenase" evidence="3">
    <location>
        <begin position="37"/>
        <end position="137"/>
    </location>
</feature>
<dbReference type="Gene3D" id="2.60.120.330">
    <property type="entry name" value="B-lactam Antibiotic, Isopenicillin N Synthase, Chain"/>
    <property type="match status" value="1"/>
</dbReference>
<evidence type="ECO:0000256" key="1">
    <source>
        <dbReference type="ARBA" id="ARBA00022723"/>
    </source>
</evidence>
<keyword evidence="1" id="KW-0479">Metal-binding</keyword>
<dbReference type="InterPro" id="IPR027443">
    <property type="entry name" value="IPNS-like_sf"/>
</dbReference>
<evidence type="ECO:0000313" key="5">
    <source>
        <dbReference type="EMBL" id="KAJ8436085.1"/>
    </source>
</evidence>
<dbReference type="GO" id="GO:0046872">
    <property type="term" value="F:metal ion binding"/>
    <property type="evidence" value="ECO:0007669"/>
    <property type="project" value="UniProtKB-KW"/>
</dbReference>
<dbReference type="InterPro" id="IPR005123">
    <property type="entry name" value="Oxoglu/Fe-dep_dioxygenase_dom"/>
</dbReference>
<reference evidence="4" key="1">
    <citation type="submission" date="2022-04" db="EMBL/GenBank/DDBJ databases">
        <title>Carnegiea gigantea Genome sequencing and assembly v2.</title>
        <authorList>
            <person name="Copetti D."/>
            <person name="Sanderson M.J."/>
            <person name="Burquez A."/>
            <person name="Wojciechowski M.F."/>
        </authorList>
    </citation>
    <scope>NUCLEOTIDE SEQUENCE</scope>
    <source>
        <strain evidence="4">SGP5-SGP5p</strain>
        <tissue evidence="4">Aerial part</tissue>
    </source>
</reference>
<dbReference type="AlphaFoldDB" id="A0A9Q1JST5"/>